<name>A0A0L6UE48_9BASI</name>
<dbReference type="OrthoDB" id="262547at2759"/>
<keyword evidence="2" id="KW-1133">Transmembrane helix</keyword>
<dbReference type="EMBL" id="LAVV01012294">
    <property type="protein sequence ID" value="KNZ46823.1"/>
    <property type="molecule type" value="Genomic_DNA"/>
</dbReference>
<organism evidence="3 4">
    <name type="scientific">Puccinia sorghi</name>
    <dbReference type="NCBI Taxonomy" id="27349"/>
    <lineage>
        <taxon>Eukaryota</taxon>
        <taxon>Fungi</taxon>
        <taxon>Dikarya</taxon>
        <taxon>Basidiomycota</taxon>
        <taxon>Pucciniomycotina</taxon>
        <taxon>Pucciniomycetes</taxon>
        <taxon>Pucciniales</taxon>
        <taxon>Pucciniaceae</taxon>
        <taxon>Puccinia</taxon>
    </lineage>
</organism>
<dbReference type="PANTHER" id="PTHR34144">
    <property type="entry name" value="CHROMOSOME 8, WHOLE GENOME SHOTGUN SEQUENCE"/>
    <property type="match status" value="1"/>
</dbReference>
<evidence type="ECO:0000256" key="2">
    <source>
        <dbReference type="SAM" id="Phobius"/>
    </source>
</evidence>
<dbReference type="AlphaFoldDB" id="A0A0L6UE48"/>
<dbReference type="Proteomes" id="UP000037035">
    <property type="component" value="Unassembled WGS sequence"/>
</dbReference>
<evidence type="ECO:0000313" key="3">
    <source>
        <dbReference type="EMBL" id="KNZ46823.1"/>
    </source>
</evidence>
<feature type="compositionally biased region" description="Basic and acidic residues" evidence="1">
    <location>
        <begin position="1"/>
        <end position="12"/>
    </location>
</feature>
<dbReference type="PANTHER" id="PTHR34144:SF7">
    <property type="entry name" value="EXPORT PROTEIN (CAP59), PUTATIVE (AFU_ORTHOLOGUE AFUA_7G05020)-RELATED"/>
    <property type="match status" value="1"/>
</dbReference>
<feature type="region of interest" description="Disordered" evidence="1">
    <location>
        <begin position="1"/>
        <end position="25"/>
    </location>
</feature>
<reference evidence="3 4" key="1">
    <citation type="submission" date="2015-08" db="EMBL/GenBank/DDBJ databases">
        <title>Next Generation Sequencing and Analysis of the Genome of Puccinia sorghi L Schw, the Causal Agent of Maize Common Rust.</title>
        <authorList>
            <person name="Rochi L."/>
            <person name="Burguener G."/>
            <person name="Darino M."/>
            <person name="Turjanski A."/>
            <person name="Kreff E."/>
            <person name="Dieguez M.J."/>
            <person name="Sacco F."/>
        </authorList>
    </citation>
    <scope>NUCLEOTIDE SEQUENCE [LARGE SCALE GENOMIC DNA]</scope>
    <source>
        <strain evidence="3 4">RO10H11247</strain>
    </source>
</reference>
<feature type="transmembrane region" description="Helical" evidence="2">
    <location>
        <begin position="46"/>
        <end position="64"/>
    </location>
</feature>
<dbReference type="InterPro" id="IPR021047">
    <property type="entry name" value="Mannosyltransferase_CMT1"/>
</dbReference>
<accession>A0A0L6UE48</accession>
<keyword evidence="4" id="KW-1185">Reference proteome</keyword>
<evidence type="ECO:0000313" key="4">
    <source>
        <dbReference type="Proteomes" id="UP000037035"/>
    </source>
</evidence>
<sequence length="536" mass="61662">MSPTENRPDKHQQQHRSGLTGAFSSPTLYPGPINAPWRKPRITRVLLVRCVLVLASLLFLYFHYLHRLIFIDYSAFPRRTGPVIIHPGTDPEPTVPPFHLNSDYTTLSNDTTTHYHNPTTHHSNQNSLIDRAIDDLDERYQSVYIRPSTLSCRPSPETQALLRTRFLDEDGRPNRKHKIMIALNLHVSQEVLPVITNAVLNSLRYLGVENVFVSIYENGSWDHTPEGLAHLGAVLTGLGVGHHIRSAKEETIWLGVDRIELLSAYRNLALSPLHAADRHLNGLTEIIFINDVFLCTQDILEVIWERNFQNAHASCGTDWKESQQLMGQYKYWPWNEKNTSVHKPQEKKSVYLYDSWVARSLSGRTLRPRLDLLGHMRDPYGVIFDQETDTRYRQRFRETLAVPVYSCWNGIVALSPEPFRGPQGLRFRAADRAECPSSECQLLAKDFWSLGLHRWIIVPKVAVTYSQDIYYSHALVNGSNRDHRPSSLPLQHTHLSPQALSEKIFWDQYSRPNTVVCWPDLQEFYCMAKECEPVES</sequence>
<comment type="caution">
    <text evidence="3">The sequence shown here is derived from an EMBL/GenBank/DDBJ whole genome shotgun (WGS) entry which is preliminary data.</text>
</comment>
<evidence type="ECO:0008006" key="5">
    <source>
        <dbReference type="Google" id="ProtNLM"/>
    </source>
</evidence>
<proteinExistence type="predicted"/>
<evidence type="ECO:0000256" key="1">
    <source>
        <dbReference type="SAM" id="MobiDB-lite"/>
    </source>
</evidence>
<keyword evidence="2" id="KW-0812">Transmembrane</keyword>
<dbReference type="Pfam" id="PF11735">
    <property type="entry name" value="CAP59_mtransfer"/>
    <property type="match status" value="1"/>
</dbReference>
<gene>
    <name evidence="3" type="ORF">VP01_691g2</name>
</gene>
<protein>
    <recommendedName>
        <fullName evidence="5">Alpha-1,3-mannosyltransferase CMT1</fullName>
    </recommendedName>
</protein>
<keyword evidence="2" id="KW-0472">Membrane</keyword>
<dbReference type="VEuPathDB" id="FungiDB:VP01_691g2"/>